<dbReference type="InterPro" id="IPR036390">
    <property type="entry name" value="WH_DNA-bd_sf"/>
</dbReference>
<sequence length="140" mass="16202">MVPLPDHRPQNLSLGPLEAEILEIIYDLKEVTVKDVHDRILADPDRELAYASVTTVMRRLTRKGWLDCDKADRAFRWRPRISREQAQMLKSHDRLQRFLAVSSPDVVAAFADSLDVDSLDRLDAIAQRIQAVRRQREEQS</sequence>
<dbReference type="InterPro" id="IPR005650">
    <property type="entry name" value="BlaI_family"/>
</dbReference>
<dbReference type="Pfam" id="PF03965">
    <property type="entry name" value="Penicillinase_R"/>
    <property type="match status" value="1"/>
</dbReference>
<keyword evidence="3" id="KW-0238">DNA-binding</keyword>
<evidence type="ECO:0000256" key="3">
    <source>
        <dbReference type="ARBA" id="ARBA00023125"/>
    </source>
</evidence>
<dbReference type="Gene3D" id="1.10.10.10">
    <property type="entry name" value="Winged helix-like DNA-binding domain superfamily/Winged helix DNA-binding domain"/>
    <property type="match status" value="1"/>
</dbReference>
<dbReference type="Proteomes" id="UP001056708">
    <property type="component" value="Chromosome"/>
</dbReference>
<accession>A0ABY5ARY0</accession>
<keyword evidence="6" id="KW-1185">Reference proteome</keyword>
<proteinExistence type="inferred from homology"/>
<dbReference type="EMBL" id="CP098611">
    <property type="protein sequence ID" value="USR91977.1"/>
    <property type="molecule type" value="Genomic_DNA"/>
</dbReference>
<reference evidence="5" key="1">
    <citation type="submission" date="2022-06" db="EMBL/GenBank/DDBJ databases">
        <title>Genome sequence of Phormidium yuhuli AB48 isolated from an industrial photobioreactor environment.</title>
        <authorList>
            <person name="Qiu Y."/>
            <person name="Noonan A.J.C."/>
            <person name="Dofher K."/>
            <person name="Koch M."/>
            <person name="Kieft B."/>
            <person name="Lin X."/>
            <person name="Ziels R.M."/>
            <person name="Hallam S.J."/>
        </authorList>
    </citation>
    <scope>NUCLEOTIDE SEQUENCE</scope>
    <source>
        <strain evidence="5">AB48</strain>
    </source>
</reference>
<name>A0ABY5ARY0_9CYAN</name>
<dbReference type="SUPFAM" id="SSF46785">
    <property type="entry name" value="Winged helix' DNA-binding domain"/>
    <property type="match status" value="1"/>
</dbReference>
<dbReference type="RefSeq" id="WP_252664056.1">
    <property type="nucleotide sequence ID" value="NZ_CP098611.1"/>
</dbReference>
<keyword evidence="2" id="KW-0805">Transcription regulation</keyword>
<evidence type="ECO:0000313" key="6">
    <source>
        <dbReference type="Proteomes" id="UP001056708"/>
    </source>
</evidence>
<evidence type="ECO:0000256" key="2">
    <source>
        <dbReference type="ARBA" id="ARBA00023015"/>
    </source>
</evidence>
<dbReference type="PIRSF" id="PIRSF019455">
    <property type="entry name" value="CopR_AtkY"/>
    <property type="match status" value="1"/>
</dbReference>
<comment type="similarity">
    <text evidence="1">Belongs to the BlaI transcriptional regulatory family.</text>
</comment>
<evidence type="ECO:0000256" key="1">
    <source>
        <dbReference type="ARBA" id="ARBA00011046"/>
    </source>
</evidence>
<gene>
    <name evidence="5" type="ORF">NEA10_04430</name>
</gene>
<keyword evidence="4" id="KW-0804">Transcription</keyword>
<dbReference type="InterPro" id="IPR036388">
    <property type="entry name" value="WH-like_DNA-bd_sf"/>
</dbReference>
<organism evidence="5 6">
    <name type="scientific">Phormidium yuhuli AB48</name>
    <dbReference type="NCBI Taxonomy" id="2940671"/>
    <lineage>
        <taxon>Bacteria</taxon>
        <taxon>Bacillati</taxon>
        <taxon>Cyanobacteriota</taxon>
        <taxon>Cyanophyceae</taxon>
        <taxon>Oscillatoriophycideae</taxon>
        <taxon>Oscillatoriales</taxon>
        <taxon>Oscillatoriaceae</taxon>
        <taxon>Phormidium</taxon>
        <taxon>Phormidium yuhuli</taxon>
    </lineage>
</organism>
<protein>
    <submittedName>
        <fullName evidence="5">BlaI/MecI/CopY family transcriptional regulator</fullName>
    </submittedName>
</protein>
<evidence type="ECO:0000313" key="5">
    <source>
        <dbReference type="EMBL" id="USR91977.1"/>
    </source>
</evidence>
<evidence type="ECO:0000256" key="4">
    <source>
        <dbReference type="ARBA" id="ARBA00023163"/>
    </source>
</evidence>